<reference evidence="1" key="1">
    <citation type="submission" date="2021-01" db="EMBL/GenBank/DDBJ databases">
        <authorList>
            <person name="Corre E."/>
            <person name="Pelletier E."/>
            <person name="Niang G."/>
            <person name="Scheremetjew M."/>
            <person name="Finn R."/>
            <person name="Kale V."/>
            <person name="Holt S."/>
            <person name="Cochrane G."/>
            <person name="Meng A."/>
            <person name="Brown T."/>
            <person name="Cohen L."/>
        </authorList>
    </citation>
    <scope>NUCLEOTIDE SEQUENCE</scope>
    <source>
        <strain evidence="1">CCMP1897</strain>
    </source>
</reference>
<protein>
    <recommendedName>
        <fullName evidence="2">Protein SirB1 N-terminal domain-containing protein</fullName>
    </recommendedName>
</protein>
<proteinExistence type="predicted"/>
<accession>A0A7S3XDK7</accession>
<evidence type="ECO:0008006" key="2">
    <source>
        <dbReference type="Google" id="ProtNLM"/>
    </source>
</evidence>
<dbReference type="PANTHER" id="PTHR31350">
    <property type="entry name" value="SI:DKEY-261L7.2"/>
    <property type="match status" value="1"/>
</dbReference>
<sequence>MGKRELWQRERHVLDRATGTRAGGKSSWSWAVRAKKGQGDVEEKTVFGKPSAPREMYQQYADVARNALLESLQEGGKFDVLEAALQIAAEDDAIKTQSVVQLPVQFYVRRRDRMADEFAKFYVPTDRTPETTLKALEAYMFETMKYKLAVNELEVFSSYRTYTHHVLAQKCGNGVGLAVVLGGMVRKLQEQGVIDFDVSYVVPGHAETPMLVLGAENDLLESEFTSVSSCFNRPVSDRVLVYMLLDSLKKFFWPWDWPSNCESGFLPAAEAAVSNSRVGTAAAGTGIIQASGRPFGDLERALLATERLVDCGVSSMQLKDKGVLLYHLKRYEESYHAFQEYVGKHSLDRSMAPPEQSVFDFGVSEGGEREAALLRDMLARLPLLITECHWSEPSDP</sequence>
<name>A0A7S3XDK7_9CHLO</name>
<evidence type="ECO:0000313" key="1">
    <source>
        <dbReference type="EMBL" id="CAE0609086.1"/>
    </source>
</evidence>
<dbReference type="PANTHER" id="PTHR31350:SF29">
    <property type="entry name" value="PROTEIN SIRB1 N-TERMINAL DOMAIN-CONTAINING PROTEIN"/>
    <property type="match status" value="1"/>
</dbReference>
<dbReference type="EMBL" id="HBIS01003225">
    <property type="protein sequence ID" value="CAE0609086.1"/>
    <property type="molecule type" value="Transcribed_RNA"/>
</dbReference>
<gene>
    <name evidence="1" type="ORF">PSAL00342_LOCUS2905</name>
</gene>
<organism evidence="1">
    <name type="scientific">Picocystis salinarum</name>
    <dbReference type="NCBI Taxonomy" id="88271"/>
    <lineage>
        <taxon>Eukaryota</taxon>
        <taxon>Viridiplantae</taxon>
        <taxon>Chlorophyta</taxon>
        <taxon>Picocystophyceae</taxon>
        <taxon>Picocystales</taxon>
        <taxon>Picocystaceae</taxon>
        <taxon>Picocystis</taxon>
    </lineage>
</organism>
<dbReference type="AlphaFoldDB" id="A0A7S3XDK7"/>